<proteinExistence type="predicted"/>
<dbReference type="EMBL" id="JBHULX010000039">
    <property type="protein sequence ID" value="MFD2593070.1"/>
    <property type="molecule type" value="Genomic_DNA"/>
</dbReference>
<sequence>MEFEKLLGKHISVFEKVIGKDFENKLHGKYLYYIPNKDIKKYFLEVSYYAISIVVDKSDVLESISLRFYKIIDKQFYSSLVNKYRVPNSILVPSGSYTITSESITKEDSDSIVASTRKREVDLREGTFNEKPFVMIWKKENFYIQAFLRYEQNISEITFSIDGSPFIIKPK</sequence>
<organism evidence="1 2">
    <name type="scientific">Aquimarina hainanensis</name>
    <dbReference type="NCBI Taxonomy" id="1578017"/>
    <lineage>
        <taxon>Bacteria</taxon>
        <taxon>Pseudomonadati</taxon>
        <taxon>Bacteroidota</taxon>
        <taxon>Flavobacteriia</taxon>
        <taxon>Flavobacteriales</taxon>
        <taxon>Flavobacteriaceae</taxon>
        <taxon>Aquimarina</taxon>
    </lineage>
</organism>
<dbReference type="Proteomes" id="UP001597459">
    <property type="component" value="Unassembled WGS sequence"/>
</dbReference>
<dbReference type="RefSeq" id="WP_378255271.1">
    <property type="nucleotide sequence ID" value="NZ_JBHSJV010000001.1"/>
</dbReference>
<evidence type="ECO:0000313" key="2">
    <source>
        <dbReference type="Proteomes" id="UP001597459"/>
    </source>
</evidence>
<reference evidence="2" key="1">
    <citation type="journal article" date="2019" name="Int. J. Syst. Evol. Microbiol.">
        <title>The Global Catalogue of Microorganisms (GCM) 10K type strain sequencing project: providing services to taxonomists for standard genome sequencing and annotation.</title>
        <authorList>
            <consortium name="The Broad Institute Genomics Platform"/>
            <consortium name="The Broad Institute Genome Sequencing Center for Infectious Disease"/>
            <person name="Wu L."/>
            <person name="Ma J."/>
        </authorList>
    </citation>
    <scope>NUCLEOTIDE SEQUENCE [LARGE SCALE GENOMIC DNA]</scope>
    <source>
        <strain evidence="2">KCTC 42423</strain>
    </source>
</reference>
<gene>
    <name evidence="1" type="ORF">ACFSTE_19690</name>
</gene>
<accession>A0ABW5NF64</accession>
<name>A0ABW5NF64_9FLAO</name>
<protein>
    <submittedName>
        <fullName evidence="1">Uncharacterized protein</fullName>
    </submittedName>
</protein>
<comment type="caution">
    <text evidence="1">The sequence shown here is derived from an EMBL/GenBank/DDBJ whole genome shotgun (WGS) entry which is preliminary data.</text>
</comment>
<evidence type="ECO:0000313" key="1">
    <source>
        <dbReference type="EMBL" id="MFD2593070.1"/>
    </source>
</evidence>
<keyword evidence="2" id="KW-1185">Reference proteome</keyword>